<evidence type="ECO:0000256" key="4">
    <source>
        <dbReference type="PROSITE-ProRule" id="PRU00510"/>
    </source>
</evidence>
<dbReference type="RefSeq" id="WP_013421784.1">
    <property type="nucleotide sequence ID" value="NC_014666.1"/>
</dbReference>
<dbReference type="OrthoDB" id="1121111at2"/>
<feature type="domain" description="Zinc finger DksA/TraR C4-type" evidence="5">
    <location>
        <begin position="82"/>
        <end position="114"/>
    </location>
</feature>
<dbReference type="KEGG" id="fri:FraEuI1c_0584"/>
<dbReference type="PROSITE" id="PS51128">
    <property type="entry name" value="ZF_DKSA_2"/>
    <property type="match status" value="1"/>
</dbReference>
<evidence type="ECO:0000256" key="3">
    <source>
        <dbReference type="ARBA" id="ARBA00022833"/>
    </source>
</evidence>
<evidence type="ECO:0000313" key="6">
    <source>
        <dbReference type="EMBL" id="ADP78662.1"/>
    </source>
</evidence>
<dbReference type="GO" id="GO:0008270">
    <property type="term" value="F:zinc ion binding"/>
    <property type="evidence" value="ECO:0007669"/>
    <property type="project" value="UniProtKB-KW"/>
</dbReference>
<evidence type="ECO:0000313" key="7">
    <source>
        <dbReference type="Proteomes" id="UP000002484"/>
    </source>
</evidence>
<keyword evidence="3" id="KW-0862">Zinc</keyword>
<dbReference type="Pfam" id="PF01258">
    <property type="entry name" value="zf-dskA_traR"/>
    <property type="match status" value="1"/>
</dbReference>
<dbReference type="InterPro" id="IPR020458">
    <property type="entry name" value="Znf_DskA_TraR_CS"/>
</dbReference>
<protein>
    <recommendedName>
        <fullName evidence="5">Zinc finger DksA/TraR C4-type domain-containing protein</fullName>
    </recommendedName>
</protein>
<dbReference type="AlphaFoldDB" id="E3JCG6"/>
<reference evidence="6 7" key="1">
    <citation type="submission" date="2010-10" db="EMBL/GenBank/DDBJ databases">
        <title>Complete sequence of Frankia sp. EuI1c.</title>
        <authorList>
            <consortium name="US DOE Joint Genome Institute"/>
            <person name="Lucas S."/>
            <person name="Copeland A."/>
            <person name="Lapidus A."/>
            <person name="Cheng J.-F."/>
            <person name="Bruce D."/>
            <person name="Goodwin L."/>
            <person name="Pitluck S."/>
            <person name="Chertkov O."/>
            <person name="Detter J.C."/>
            <person name="Han C."/>
            <person name="Tapia R."/>
            <person name="Land M."/>
            <person name="Hauser L."/>
            <person name="Jeffries C."/>
            <person name="Kyrpides N."/>
            <person name="Ivanova N."/>
            <person name="Mikhailova N."/>
            <person name="Beauchemin N."/>
            <person name="Sen A."/>
            <person name="Sur S.A."/>
            <person name="Gtari M."/>
            <person name="Wall L."/>
            <person name="Tisa L."/>
            <person name="Woyke T."/>
        </authorList>
    </citation>
    <scope>NUCLEOTIDE SEQUENCE [LARGE SCALE GENOMIC DNA]</scope>
    <source>
        <strain evidence="7">DSM 45817 / CECT 9037 / EuI1c</strain>
    </source>
</reference>
<evidence type="ECO:0000256" key="2">
    <source>
        <dbReference type="ARBA" id="ARBA00022771"/>
    </source>
</evidence>
<dbReference type="eggNOG" id="COG1734">
    <property type="taxonomic scope" value="Bacteria"/>
</dbReference>
<dbReference type="PANTHER" id="PTHR33823">
    <property type="entry name" value="RNA POLYMERASE-BINDING TRANSCRIPTION FACTOR DKSA-RELATED"/>
    <property type="match status" value="1"/>
</dbReference>
<dbReference type="EMBL" id="CP002299">
    <property type="protein sequence ID" value="ADP78662.1"/>
    <property type="molecule type" value="Genomic_DNA"/>
</dbReference>
<feature type="zinc finger region" description="dksA C4-type" evidence="4">
    <location>
        <begin position="87"/>
        <end position="111"/>
    </location>
</feature>
<dbReference type="PANTHER" id="PTHR33823:SF4">
    <property type="entry name" value="GENERAL STRESS PROTEIN 16O"/>
    <property type="match status" value="1"/>
</dbReference>
<dbReference type="InParanoid" id="E3JCG6"/>
<dbReference type="SUPFAM" id="SSF57716">
    <property type="entry name" value="Glucocorticoid receptor-like (DNA-binding domain)"/>
    <property type="match status" value="1"/>
</dbReference>
<evidence type="ECO:0000256" key="1">
    <source>
        <dbReference type="ARBA" id="ARBA00022723"/>
    </source>
</evidence>
<proteinExistence type="predicted"/>
<dbReference type="Gene3D" id="1.20.120.910">
    <property type="entry name" value="DksA, coiled-coil domain"/>
    <property type="match status" value="1"/>
</dbReference>
<name>E3JCG6_PSEI1</name>
<dbReference type="InterPro" id="IPR000962">
    <property type="entry name" value="Znf_DskA_TraR"/>
</dbReference>
<keyword evidence="1" id="KW-0479">Metal-binding</keyword>
<accession>E3JCG6</accession>
<keyword evidence="2" id="KW-0863">Zinc-finger</keyword>
<dbReference type="HOGENOM" id="CLU_043144_3_0_11"/>
<gene>
    <name evidence="6" type="ordered locus">FraEuI1c_0584</name>
</gene>
<evidence type="ECO:0000259" key="5">
    <source>
        <dbReference type="Pfam" id="PF01258"/>
    </source>
</evidence>
<dbReference type="PROSITE" id="PS01102">
    <property type="entry name" value="ZF_DKSA_1"/>
    <property type="match status" value="1"/>
</dbReference>
<dbReference type="STRING" id="298654.FraEuI1c_0584"/>
<sequence>MTSETSALARLTAERADAAAALAALRERFASLLDDSYVNTDDEHDIEGTSIPFEREQVRATLREATTRLAEIDAALARLAAGRFGSCETCGGPIEPGRLDARPWVRSCIGCASRPGRR</sequence>
<keyword evidence="7" id="KW-1185">Reference proteome</keyword>
<dbReference type="Proteomes" id="UP000002484">
    <property type="component" value="Chromosome"/>
</dbReference>
<organism evidence="6 7">
    <name type="scientific">Pseudofrankia inefficax (strain DSM 45817 / CECT 9037 / DDB 130130 / EuI1c)</name>
    <name type="common">Frankia inefficax</name>
    <dbReference type="NCBI Taxonomy" id="298654"/>
    <lineage>
        <taxon>Bacteria</taxon>
        <taxon>Bacillati</taxon>
        <taxon>Actinomycetota</taxon>
        <taxon>Actinomycetes</taxon>
        <taxon>Frankiales</taxon>
        <taxon>Frankiaceae</taxon>
        <taxon>Pseudofrankia</taxon>
    </lineage>
</organism>